<dbReference type="SMART" id="SM00355">
    <property type="entry name" value="ZnF_C2H2"/>
    <property type="match status" value="3"/>
</dbReference>
<dbReference type="InterPro" id="IPR013087">
    <property type="entry name" value="Znf_C2H2_type"/>
</dbReference>
<feature type="domain" description="C2H2-type" evidence="2">
    <location>
        <begin position="216"/>
        <end position="239"/>
    </location>
</feature>
<evidence type="ECO:0000259" key="2">
    <source>
        <dbReference type="PROSITE" id="PS00028"/>
    </source>
</evidence>
<evidence type="ECO:0000256" key="1">
    <source>
        <dbReference type="SAM" id="MobiDB-lite"/>
    </source>
</evidence>
<name>A0A4U1FB67_MONMO</name>
<feature type="non-terminal residue" evidence="3">
    <location>
        <position position="1"/>
    </location>
</feature>
<dbReference type="PROSITE" id="PS00028">
    <property type="entry name" value="ZINC_FINGER_C2H2_1"/>
    <property type="match status" value="3"/>
</dbReference>
<dbReference type="PANTHER" id="PTHR21354:SF0">
    <property type="entry name" value="ZINC FINGER PROTEIN 511"/>
    <property type="match status" value="1"/>
</dbReference>
<dbReference type="InterPro" id="IPR039258">
    <property type="entry name" value="ZNF511"/>
</dbReference>
<reference evidence="4" key="1">
    <citation type="journal article" date="2019" name="IScience">
        <title>Narwhal Genome Reveals Long-Term Low Genetic Diversity despite Current Large Abundance Size.</title>
        <authorList>
            <person name="Westbury M.V."/>
            <person name="Petersen B."/>
            <person name="Garde E."/>
            <person name="Heide-Jorgensen M.P."/>
            <person name="Lorenzen E.D."/>
        </authorList>
    </citation>
    <scope>NUCLEOTIDE SEQUENCE [LARGE SCALE GENOMIC DNA]</scope>
</reference>
<proteinExistence type="predicted"/>
<dbReference type="EMBL" id="RWIC01000238">
    <property type="protein sequence ID" value="TKC46881.1"/>
    <property type="molecule type" value="Genomic_DNA"/>
</dbReference>
<feature type="region of interest" description="Disordered" evidence="1">
    <location>
        <begin position="67"/>
        <end position="95"/>
    </location>
</feature>
<evidence type="ECO:0000313" key="4">
    <source>
        <dbReference type="Proteomes" id="UP000308365"/>
    </source>
</evidence>
<comment type="caution">
    <text evidence="3">The sequence shown here is derived from an EMBL/GenBank/DDBJ whole genome shotgun (WGS) entry which is preliminary data.</text>
</comment>
<dbReference type="AlphaFoldDB" id="A0A4U1FB67"/>
<dbReference type="PANTHER" id="PTHR21354">
    <property type="entry name" value="ZINC FINGER PROTEIN 511"/>
    <property type="match status" value="1"/>
</dbReference>
<evidence type="ECO:0000313" key="3">
    <source>
        <dbReference type="EMBL" id="TKC46881.1"/>
    </source>
</evidence>
<accession>A0A4U1FB67</accession>
<dbReference type="Proteomes" id="UP000308365">
    <property type="component" value="Unassembled WGS sequence"/>
</dbReference>
<gene>
    <name evidence="3" type="ORF">EI555_006749</name>
</gene>
<organism evidence="3 4">
    <name type="scientific">Monodon monoceros</name>
    <name type="common">Narwhal</name>
    <name type="synonym">Ceratodon monodon</name>
    <dbReference type="NCBI Taxonomy" id="40151"/>
    <lineage>
        <taxon>Eukaryota</taxon>
        <taxon>Metazoa</taxon>
        <taxon>Chordata</taxon>
        <taxon>Craniata</taxon>
        <taxon>Vertebrata</taxon>
        <taxon>Euteleostomi</taxon>
        <taxon>Mammalia</taxon>
        <taxon>Eutheria</taxon>
        <taxon>Laurasiatheria</taxon>
        <taxon>Artiodactyla</taxon>
        <taxon>Whippomorpha</taxon>
        <taxon>Cetacea</taxon>
        <taxon>Odontoceti</taxon>
        <taxon>Monodontidae</taxon>
        <taxon>Monodon</taxon>
    </lineage>
</organism>
<feature type="domain" description="C2H2-type" evidence="2">
    <location>
        <begin position="179"/>
        <end position="200"/>
    </location>
</feature>
<sequence length="330" mass="37228">QLLLPTFYEVSKDRGVFSNSWTEDHFGHLGGMDTAFAISPPVTSSTSPARLIFLMLPWASPYWSPPTDPQTPLPPALHARLAGAPGSAEPLPVERDPAARTAPFRFAPRPVRFPREHDFFEEGDVQRHLYLQDVLTQVGGAPERPRVPEFTCQVAGCCQVFDALEDYEHHYHTLHRNVCSFCKRAFPSGHLLDTHILEWHDSLFQILAERQDMYQCLVEGCTEKFRTSRDRKEHLVMRHLYPADFRFDKPRKSRGPVMPGAAEQVLAEAPGDDGVPSEVDAMEVCSEHVEPPPAPAGERRAYSHRIPSTICFGQGASRGFKRAKKRNKHQ</sequence>
<protein>
    <recommendedName>
        <fullName evidence="2">C2H2-type domain-containing protein</fullName>
    </recommendedName>
</protein>
<feature type="domain" description="C2H2-type" evidence="2">
    <location>
        <begin position="152"/>
        <end position="175"/>
    </location>
</feature>